<evidence type="ECO:0000313" key="3">
    <source>
        <dbReference type="EMBL" id="SMB31224.1"/>
    </source>
</evidence>
<dbReference type="EMBL" id="LT837803">
    <property type="protein sequence ID" value="SMB31224.1"/>
    <property type="molecule type" value="Genomic_DNA"/>
</dbReference>
<reference evidence="3" key="1">
    <citation type="submission" date="2017-03" db="EMBL/GenBank/DDBJ databases">
        <authorList>
            <consortium name="AG Boll"/>
        </authorList>
    </citation>
    <scope>NUCLEOTIDE SEQUENCE [LARGE SCALE GENOMIC DNA]</scope>
    <source>
        <strain evidence="3">Chol</strain>
    </source>
</reference>
<keyword evidence="2" id="KW-0812">Transmembrane</keyword>
<protein>
    <submittedName>
        <fullName evidence="3">Uncharacterized protein</fullName>
    </submittedName>
</protein>
<organism evidence="3 4">
    <name type="scientific">Sterolibacterium denitrificans</name>
    <dbReference type="NCBI Taxonomy" id="157592"/>
    <lineage>
        <taxon>Bacteria</taxon>
        <taxon>Pseudomonadati</taxon>
        <taxon>Pseudomonadota</taxon>
        <taxon>Betaproteobacteria</taxon>
        <taxon>Nitrosomonadales</taxon>
        <taxon>Sterolibacteriaceae</taxon>
        <taxon>Sterolibacterium</taxon>
    </lineage>
</organism>
<feature type="compositionally biased region" description="Basic and acidic residues" evidence="1">
    <location>
        <begin position="122"/>
        <end position="133"/>
    </location>
</feature>
<sequence length="139" mass="14833">MRFRSKRMRLSGLSAAGGMERNASPLARVLSYLVTAVALVLALAFSAVIFGLLLFAGILVGAWFWWKTRALRRQMQEAAEAMAATGTAHAEGEGEIIEGVGVRIHEDRFGLAEYAEPGESGESGKPEAPDRPAGHGSGY</sequence>
<dbReference type="AlphaFoldDB" id="A0A7Z7MWL1"/>
<dbReference type="Proteomes" id="UP000242886">
    <property type="component" value="Chromosome SDENCHOL"/>
</dbReference>
<accession>A0A7Z7MWL1</accession>
<proteinExistence type="predicted"/>
<feature type="transmembrane region" description="Helical" evidence="2">
    <location>
        <begin position="33"/>
        <end position="66"/>
    </location>
</feature>
<gene>
    <name evidence="3" type="ORF">SDENCHOL_21111</name>
</gene>
<keyword evidence="4" id="KW-1185">Reference proteome</keyword>
<feature type="region of interest" description="Disordered" evidence="1">
    <location>
        <begin position="115"/>
        <end position="139"/>
    </location>
</feature>
<evidence type="ECO:0000256" key="2">
    <source>
        <dbReference type="SAM" id="Phobius"/>
    </source>
</evidence>
<keyword evidence="2" id="KW-1133">Transmembrane helix</keyword>
<keyword evidence="2" id="KW-0472">Membrane</keyword>
<name>A0A7Z7MWL1_9PROT</name>
<evidence type="ECO:0000313" key="4">
    <source>
        <dbReference type="Proteomes" id="UP000242886"/>
    </source>
</evidence>
<evidence type="ECO:0000256" key="1">
    <source>
        <dbReference type="SAM" id="MobiDB-lite"/>
    </source>
</evidence>